<gene>
    <name evidence="2" type="ORF">OLEAN_C10830</name>
</gene>
<dbReference type="KEGG" id="oai:OLEAN_C10830"/>
<dbReference type="EMBL" id="FO203512">
    <property type="protein sequence ID" value="CCK75259.1"/>
    <property type="molecule type" value="Genomic_DNA"/>
</dbReference>
<organism evidence="2 3">
    <name type="scientific">Oleispira antarctica RB-8</name>
    <dbReference type="NCBI Taxonomy" id="698738"/>
    <lineage>
        <taxon>Bacteria</taxon>
        <taxon>Pseudomonadati</taxon>
        <taxon>Pseudomonadota</taxon>
        <taxon>Gammaproteobacteria</taxon>
        <taxon>Oceanospirillales</taxon>
        <taxon>Oceanospirillaceae</taxon>
        <taxon>Oleispira</taxon>
    </lineage>
</organism>
<dbReference type="AlphaFoldDB" id="R4YST7"/>
<evidence type="ECO:0000313" key="2">
    <source>
        <dbReference type="EMBL" id="CCK75259.1"/>
    </source>
</evidence>
<reference evidence="2 3" key="1">
    <citation type="journal article" date="2013" name="Nat. Commun.">
        <title>Genome sequence and functional genomic analysis of the oil-degrading bacterium Oleispira antarctica.</title>
        <authorList>
            <person name="Kube M."/>
            <person name="Chernikova T.N."/>
            <person name="Al-Ramahi Y."/>
            <person name="Beloqui A."/>
            <person name="Lopez-Cortez N."/>
            <person name="Guazzaroni M.E."/>
            <person name="Heipieper H.J."/>
            <person name="Klages S."/>
            <person name="Kotsyurbenko O.R."/>
            <person name="Langer I."/>
            <person name="Nechitaylo T.Y."/>
            <person name="Lunsdorf H."/>
            <person name="Fernandez M."/>
            <person name="Juarez S."/>
            <person name="Ciordia S."/>
            <person name="Singer A."/>
            <person name="Kagan O."/>
            <person name="Egorova O."/>
            <person name="Petit P.A."/>
            <person name="Stogios P."/>
            <person name="Kim Y."/>
            <person name="Tchigvintsev A."/>
            <person name="Flick R."/>
            <person name="Denaro R."/>
            <person name="Genovese M."/>
            <person name="Albar J.P."/>
            <person name="Reva O.N."/>
            <person name="Martinez-Gomariz M."/>
            <person name="Tran H."/>
            <person name="Ferrer M."/>
            <person name="Savchenko A."/>
            <person name="Yakunin A.F."/>
            <person name="Yakimov M.M."/>
            <person name="Golyshina O.V."/>
            <person name="Reinhardt R."/>
            <person name="Golyshin P.N."/>
        </authorList>
    </citation>
    <scope>NUCLEOTIDE SEQUENCE [LARGE SCALE GENOMIC DNA]</scope>
</reference>
<evidence type="ECO:0000259" key="1">
    <source>
        <dbReference type="SMART" id="SM00860"/>
    </source>
</evidence>
<proteinExistence type="predicted"/>
<dbReference type="SUPFAM" id="SSF160631">
    <property type="entry name" value="SMI1/KNR4-like"/>
    <property type="match status" value="1"/>
</dbReference>
<feature type="domain" description="Knr4/Smi1-like" evidence="1">
    <location>
        <begin position="39"/>
        <end position="185"/>
    </location>
</feature>
<dbReference type="HOGENOM" id="CLU_1433187_0_0_6"/>
<dbReference type="InterPro" id="IPR018958">
    <property type="entry name" value="Knr4/Smi1-like_dom"/>
</dbReference>
<dbReference type="SMART" id="SM00860">
    <property type="entry name" value="SMI1_KNR4"/>
    <property type="match status" value="1"/>
</dbReference>
<name>R4YST7_OLEAN</name>
<evidence type="ECO:0000313" key="3">
    <source>
        <dbReference type="Proteomes" id="UP000032749"/>
    </source>
</evidence>
<dbReference type="Gene3D" id="3.40.1580.10">
    <property type="entry name" value="SMI1/KNR4-like"/>
    <property type="match status" value="1"/>
</dbReference>
<dbReference type="Pfam" id="PF09346">
    <property type="entry name" value="SMI1_KNR4"/>
    <property type="match status" value="1"/>
</dbReference>
<accession>R4YST7</accession>
<keyword evidence="3" id="KW-1185">Reference proteome</keyword>
<sequence>MELQFSLENGKLIIKKDGEEIDTEQSLLSFIRWTERETPLNKKELKNMEEISGITIPDFYLQFIQLTGGDEPEVVDHPGETVCFSSTTVMGGRFEQHPIMEGIEDIQDHSTAFVAEFAYYYNYEDDSDHDLTASKLKLLPIYSINGSAMCLDFSESATDPKVVYADTAESDVFPAANNFLEFLLHIEII</sequence>
<dbReference type="OrthoDB" id="6398649at2"/>
<dbReference type="Proteomes" id="UP000032749">
    <property type="component" value="Chromosome"/>
</dbReference>
<dbReference type="InterPro" id="IPR037883">
    <property type="entry name" value="Knr4/Smi1-like_sf"/>
</dbReference>
<protein>
    <recommendedName>
        <fullName evidence="1">Knr4/Smi1-like domain-containing protein</fullName>
    </recommendedName>
</protein>